<evidence type="ECO:0000256" key="10">
    <source>
        <dbReference type="ARBA" id="ARBA00023212"/>
    </source>
</evidence>
<evidence type="ECO:0000256" key="7">
    <source>
        <dbReference type="ARBA" id="ARBA00023017"/>
    </source>
</evidence>
<dbReference type="InterPro" id="IPR036322">
    <property type="entry name" value="WD40_repeat_dom_sf"/>
</dbReference>
<evidence type="ECO:0000256" key="1">
    <source>
        <dbReference type="ARBA" id="ARBA00004430"/>
    </source>
</evidence>
<dbReference type="RefSeq" id="XP_017021668.1">
    <property type="nucleotide sequence ID" value="XM_017166179.3"/>
</dbReference>
<accession>A0A6P4IGH6</accession>
<feature type="compositionally biased region" description="Basic and acidic residues" evidence="13">
    <location>
        <begin position="638"/>
        <end position="655"/>
    </location>
</feature>
<evidence type="ECO:0000256" key="4">
    <source>
        <dbReference type="ARBA" id="ARBA00022574"/>
    </source>
</evidence>
<dbReference type="GO" id="GO:0045504">
    <property type="term" value="F:dynein heavy chain binding"/>
    <property type="evidence" value="ECO:0007669"/>
    <property type="project" value="TreeGrafter"/>
</dbReference>
<evidence type="ECO:0000256" key="8">
    <source>
        <dbReference type="ARBA" id="ARBA00023069"/>
    </source>
</evidence>
<keyword evidence="8" id="KW-0969">Cilium</keyword>
<feature type="region of interest" description="Disordered" evidence="13">
    <location>
        <begin position="630"/>
        <end position="655"/>
    </location>
</feature>
<evidence type="ECO:0000256" key="5">
    <source>
        <dbReference type="ARBA" id="ARBA00022701"/>
    </source>
</evidence>
<keyword evidence="9" id="KW-0505">Motor protein</keyword>
<keyword evidence="5" id="KW-0493">Microtubule</keyword>
<name>A0A6P4IGH6_DROKI</name>
<dbReference type="Proteomes" id="UP001652661">
    <property type="component" value="Chromosome X"/>
</dbReference>
<evidence type="ECO:0000256" key="12">
    <source>
        <dbReference type="PROSITE-ProRule" id="PRU00221"/>
    </source>
</evidence>
<dbReference type="PANTHER" id="PTHR12442">
    <property type="entry name" value="DYNEIN INTERMEDIATE CHAIN"/>
    <property type="match status" value="1"/>
</dbReference>
<reference evidence="15" key="1">
    <citation type="submission" date="2025-08" db="UniProtKB">
        <authorList>
            <consortium name="RefSeq"/>
        </authorList>
    </citation>
    <scope>IDENTIFICATION</scope>
    <source>
        <strain evidence="15">14028-0561.14</strain>
        <tissue evidence="15">Whole fly</tissue>
    </source>
</reference>
<dbReference type="PROSITE" id="PS50082">
    <property type="entry name" value="WD_REPEATS_2"/>
    <property type="match status" value="1"/>
</dbReference>
<protein>
    <submittedName>
        <fullName evidence="15">Dynein intermediate chain 3, ciliary</fullName>
    </submittedName>
</protein>
<dbReference type="Gene3D" id="2.130.10.10">
    <property type="entry name" value="YVTN repeat-like/Quinoprotein amine dehydrogenase"/>
    <property type="match status" value="2"/>
</dbReference>
<dbReference type="GO" id="GO:0003341">
    <property type="term" value="P:cilium movement"/>
    <property type="evidence" value="ECO:0007669"/>
    <property type="project" value="TreeGrafter"/>
</dbReference>
<dbReference type="GeneID" id="108074236"/>
<evidence type="ECO:0000256" key="3">
    <source>
        <dbReference type="ARBA" id="ARBA00022490"/>
    </source>
</evidence>
<dbReference type="OrthoDB" id="366230at2759"/>
<evidence type="ECO:0000256" key="2">
    <source>
        <dbReference type="ARBA" id="ARBA00011059"/>
    </source>
</evidence>
<feature type="repeat" description="WD" evidence="12">
    <location>
        <begin position="282"/>
        <end position="325"/>
    </location>
</feature>
<evidence type="ECO:0000256" key="13">
    <source>
        <dbReference type="SAM" id="MobiDB-lite"/>
    </source>
</evidence>
<dbReference type="GO" id="GO:0036158">
    <property type="term" value="P:outer dynein arm assembly"/>
    <property type="evidence" value="ECO:0007669"/>
    <property type="project" value="TreeGrafter"/>
</dbReference>
<keyword evidence="14" id="KW-1185">Reference proteome</keyword>
<organism evidence="14 15">
    <name type="scientific">Drosophila kikkawai</name>
    <name type="common">Fruit fly</name>
    <dbReference type="NCBI Taxonomy" id="30033"/>
    <lineage>
        <taxon>Eukaryota</taxon>
        <taxon>Metazoa</taxon>
        <taxon>Ecdysozoa</taxon>
        <taxon>Arthropoda</taxon>
        <taxon>Hexapoda</taxon>
        <taxon>Insecta</taxon>
        <taxon>Pterygota</taxon>
        <taxon>Neoptera</taxon>
        <taxon>Endopterygota</taxon>
        <taxon>Diptera</taxon>
        <taxon>Brachycera</taxon>
        <taxon>Muscomorpha</taxon>
        <taxon>Ephydroidea</taxon>
        <taxon>Drosophilidae</taxon>
        <taxon>Drosophila</taxon>
        <taxon>Sophophora</taxon>
    </lineage>
</organism>
<dbReference type="GO" id="GO:0045503">
    <property type="term" value="F:dynein light chain binding"/>
    <property type="evidence" value="ECO:0007669"/>
    <property type="project" value="TreeGrafter"/>
</dbReference>
<evidence type="ECO:0000256" key="11">
    <source>
        <dbReference type="ARBA" id="ARBA00023273"/>
    </source>
</evidence>
<gene>
    <name evidence="15" type="primary">LOC108074236</name>
</gene>
<evidence type="ECO:0000256" key="9">
    <source>
        <dbReference type="ARBA" id="ARBA00023175"/>
    </source>
</evidence>
<dbReference type="GO" id="GO:0036157">
    <property type="term" value="C:outer dynein arm"/>
    <property type="evidence" value="ECO:0007669"/>
    <property type="project" value="TreeGrafter"/>
</dbReference>
<evidence type="ECO:0000313" key="15">
    <source>
        <dbReference type="RefSeq" id="XP_017021668.1"/>
    </source>
</evidence>
<keyword evidence="11" id="KW-0966">Cell projection</keyword>
<evidence type="ECO:0000256" key="6">
    <source>
        <dbReference type="ARBA" id="ARBA00022737"/>
    </source>
</evidence>
<keyword evidence="6" id="KW-0677">Repeat</keyword>
<dbReference type="AlphaFoldDB" id="A0A6P4IGH6"/>
<comment type="similarity">
    <text evidence="2">Belongs to the dynein intermediate chain family.</text>
</comment>
<dbReference type="PANTHER" id="PTHR12442:SF7">
    <property type="entry name" value="DYNEIN AXONEMAL INTERMEDIATE CHAIN 2"/>
    <property type="match status" value="1"/>
</dbReference>
<keyword evidence="3" id="KW-0963">Cytoplasm</keyword>
<evidence type="ECO:0000313" key="14">
    <source>
        <dbReference type="Proteomes" id="UP001652661"/>
    </source>
</evidence>
<dbReference type="InterPro" id="IPR001680">
    <property type="entry name" value="WD40_rpt"/>
</dbReference>
<keyword evidence="10" id="KW-0206">Cytoskeleton</keyword>
<keyword evidence="4 12" id="KW-0853">WD repeat</keyword>
<dbReference type="InterPro" id="IPR050687">
    <property type="entry name" value="Dynein_IC"/>
</dbReference>
<keyword evidence="7" id="KW-0243">Dynein</keyword>
<dbReference type="SUPFAM" id="SSF50978">
    <property type="entry name" value="WD40 repeat-like"/>
    <property type="match status" value="1"/>
</dbReference>
<sequence length="655" mass="76063">MYSNQFAYTRERRRFGQQCLFQDRNELMVSIHPSGKQRLKYILRNPIAMSTQLSNQTALSVMETENVTYDERGLYHYEGGWPKEVNPLDEEQTQRHRKKVERDDSWGEQVLEMIKKMMGVVEQNNALNIYQNFFADLPPELGYDLKLPFKARILNVFHDLWLPARVMTSIEWMPNNNRQFMAQFTNQPMTSSSGGDAEHQSKIKQRVRLLAEEPIGNENGFYIWDVKNPLRPRITYDCHEPVQLAKICPKDEAYMVGGTHLGQVCLWNTFRGGQPVRSCPLEVSHREETSALCWVHSKSNTEFYSGSLDGSIKYWDTRDLKMPLQELLLEPEPQEPQSRMNAHGVTVLEFEYTIPVRFIICSDMGYVFVGNRKGMTPQEALINHYPLFAGPIRSINRNPFFVKNFLVIGDWRARIWSEEAKDGPSTMYFRKRNQIMCGAWSTGRCSLFVTGDIKGVLDFWDLLLHQRKPILSIDFRVPIKSVVFRPDGDLLAVALEKGDTQILTLDEAMRTATGKEKALIAAMFEREISRSKILEARVEEMKLKRRTMLQAEAARQGQDGVPDLDLDPDNPDQFLMMIESDQEFRKAIKDFQDELISVERKRSKRTVIMERTVFEAPELNEDRESMFFPRQQVPIRSQDNKSRQSVDQRKSIISN</sequence>
<proteinExistence type="inferred from homology"/>
<dbReference type="SMART" id="SM00320">
    <property type="entry name" value="WD40"/>
    <property type="match status" value="4"/>
</dbReference>
<dbReference type="InterPro" id="IPR015943">
    <property type="entry name" value="WD40/YVTN_repeat-like_dom_sf"/>
</dbReference>
<dbReference type="GO" id="GO:0005874">
    <property type="term" value="C:microtubule"/>
    <property type="evidence" value="ECO:0007669"/>
    <property type="project" value="UniProtKB-KW"/>
</dbReference>
<comment type="subcellular location">
    <subcellularLocation>
        <location evidence="1">Cytoplasm</location>
        <location evidence="1">Cytoskeleton</location>
        <location evidence="1">Cilium axoneme</location>
    </subcellularLocation>
</comment>